<feature type="transmembrane region" description="Helical" evidence="10">
    <location>
        <begin position="12"/>
        <end position="33"/>
    </location>
</feature>
<dbReference type="InterPro" id="IPR017452">
    <property type="entry name" value="GPCR_Rhodpsn_7TM"/>
</dbReference>
<name>A0AAD9V8K1_ACRCE</name>
<reference evidence="12" key="1">
    <citation type="journal article" date="2023" name="G3 (Bethesda)">
        <title>Whole genome assembly and annotation of the endangered Caribbean coral Acropora cervicornis.</title>
        <authorList>
            <person name="Selwyn J.D."/>
            <person name="Vollmer S.V."/>
        </authorList>
    </citation>
    <scope>NUCLEOTIDE SEQUENCE</scope>
    <source>
        <strain evidence="12">K2</strain>
    </source>
</reference>
<evidence type="ECO:0000256" key="4">
    <source>
        <dbReference type="ARBA" id="ARBA00022989"/>
    </source>
</evidence>
<dbReference type="GO" id="GO:0005886">
    <property type="term" value="C:plasma membrane"/>
    <property type="evidence" value="ECO:0007669"/>
    <property type="project" value="UniProtKB-SubCell"/>
</dbReference>
<dbReference type="Proteomes" id="UP001249851">
    <property type="component" value="Unassembled WGS sequence"/>
</dbReference>
<dbReference type="PANTHER" id="PTHR24249">
    <property type="entry name" value="HISTAMINE RECEPTOR-RELATED G-PROTEIN COUPLED RECEPTOR"/>
    <property type="match status" value="1"/>
</dbReference>
<comment type="similarity">
    <text evidence="9">Belongs to the G-protein coupled receptor 1 family.</text>
</comment>
<keyword evidence="6 10" id="KW-0472">Membrane</keyword>
<evidence type="ECO:0000256" key="7">
    <source>
        <dbReference type="ARBA" id="ARBA00023170"/>
    </source>
</evidence>
<evidence type="ECO:0000256" key="10">
    <source>
        <dbReference type="SAM" id="Phobius"/>
    </source>
</evidence>
<keyword evidence="2" id="KW-1003">Cell membrane</keyword>
<gene>
    <name evidence="12" type="ORF">P5673_011118</name>
</gene>
<evidence type="ECO:0000256" key="6">
    <source>
        <dbReference type="ARBA" id="ARBA00023136"/>
    </source>
</evidence>
<comment type="subcellular location">
    <subcellularLocation>
        <location evidence="1">Cell membrane</location>
        <topology evidence="1">Multi-pass membrane protein</topology>
    </subcellularLocation>
</comment>
<evidence type="ECO:0000256" key="9">
    <source>
        <dbReference type="RuleBase" id="RU000688"/>
    </source>
</evidence>
<keyword evidence="13" id="KW-1185">Reference proteome</keyword>
<proteinExistence type="inferred from homology"/>
<dbReference type="InterPro" id="IPR000276">
    <property type="entry name" value="GPCR_Rhodpsn"/>
</dbReference>
<sequence>MSNHSWPLEEVILLSIFSLFVIVTNTLVCGLVFKVKSMRNYTNGFVVSLAISDILTGTAFLLQYNLKLERWSQAALNALYAIVLFVGASNLCAVTYDRYLAILHPFAYARIIKRAFKILVPGIWLISIGIACIPFAWFEDNTIGLPSQIYNCSVLVICIALPFVLIVYANFKILLLVRRSVRRERQLSVSSSPSDKTNSKQNGVRKVSSEAKVARVFAIASFMFALSYFPMLYYTAAMTFHHRDATPKLMTQLSPFCIVFGSLVNPILYSFMKPDFRRAVKKILSAKQVYLDLRRSHRSSVPSNGDTYNIPFLAKKKTQPVVGNDQFPEGNNFYESTV</sequence>
<keyword evidence="4 10" id="KW-1133">Transmembrane helix</keyword>
<dbReference type="Gene3D" id="1.20.1070.10">
    <property type="entry name" value="Rhodopsin 7-helix transmembrane proteins"/>
    <property type="match status" value="1"/>
</dbReference>
<feature type="transmembrane region" description="Helical" evidence="10">
    <location>
        <begin position="45"/>
        <end position="66"/>
    </location>
</feature>
<keyword evidence="7 9" id="KW-0675">Receptor</keyword>
<accession>A0AAD9V8K1</accession>
<protein>
    <submittedName>
        <fullName evidence="12">D(1) dopamine receptor</fullName>
    </submittedName>
</protein>
<dbReference type="PRINTS" id="PR00237">
    <property type="entry name" value="GPCRRHODOPSN"/>
</dbReference>
<dbReference type="InterPro" id="IPR050569">
    <property type="entry name" value="TAAR"/>
</dbReference>
<dbReference type="GO" id="GO:0004930">
    <property type="term" value="F:G protein-coupled receptor activity"/>
    <property type="evidence" value="ECO:0007669"/>
    <property type="project" value="UniProtKB-KW"/>
</dbReference>
<evidence type="ECO:0000256" key="2">
    <source>
        <dbReference type="ARBA" id="ARBA00022475"/>
    </source>
</evidence>
<dbReference type="EMBL" id="JARQWQ010000020">
    <property type="protein sequence ID" value="KAK2565189.1"/>
    <property type="molecule type" value="Genomic_DNA"/>
</dbReference>
<dbReference type="CDD" id="cd00637">
    <property type="entry name" value="7tm_classA_rhodopsin-like"/>
    <property type="match status" value="1"/>
</dbReference>
<feature type="domain" description="G-protein coupled receptors family 1 profile" evidence="11">
    <location>
        <begin position="24"/>
        <end position="269"/>
    </location>
</feature>
<dbReference type="Pfam" id="PF00001">
    <property type="entry name" value="7tm_1"/>
    <property type="match status" value="1"/>
</dbReference>
<keyword evidence="8 9" id="KW-0807">Transducer</keyword>
<feature type="transmembrane region" description="Helical" evidence="10">
    <location>
        <begin position="253"/>
        <end position="272"/>
    </location>
</feature>
<dbReference type="PANTHER" id="PTHR24249:SF372">
    <property type="entry name" value="G-PROTEIN COUPLED RECEPTORS FAMILY 1 PROFILE DOMAIN-CONTAINING PROTEIN"/>
    <property type="match status" value="1"/>
</dbReference>
<organism evidence="12 13">
    <name type="scientific">Acropora cervicornis</name>
    <name type="common">Staghorn coral</name>
    <dbReference type="NCBI Taxonomy" id="6130"/>
    <lineage>
        <taxon>Eukaryota</taxon>
        <taxon>Metazoa</taxon>
        <taxon>Cnidaria</taxon>
        <taxon>Anthozoa</taxon>
        <taxon>Hexacorallia</taxon>
        <taxon>Scleractinia</taxon>
        <taxon>Astrocoeniina</taxon>
        <taxon>Acroporidae</taxon>
        <taxon>Acropora</taxon>
    </lineage>
</organism>
<feature type="transmembrane region" description="Helical" evidence="10">
    <location>
        <begin position="78"/>
        <end position="97"/>
    </location>
</feature>
<evidence type="ECO:0000313" key="13">
    <source>
        <dbReference type="Proteomes" id="UP001249851"/>
    </source>
</evidence>
<dbReference type="SUPFAM" id="SSF81321">
    <property type="entry name" value="Family A G protein-coupled receptor-like"/>
    <property type="match status" value="1"/>
</dbReference>
<dbReference type="AlphaFoldDB" id="A0AAD9V8K1"/>
<keyword evidence="3 9" id="KW-0812">Transmembrane</keyword>
<dbReference type="SMART" id="SM01381">
    <property type="entry name" value="7TM_GPCR_Srsx"/>
    <property type="match status" value="1"/>
</dbReference>
<dbReference type="PROSITE" id="PS00237">
    <property type="entry name" value="G_PROTEIN_RECEP_F1_1"/>
    <property type="match status" value="1"/>
</dbReference>
<feature type="transmembrane region" description="Helical" evidence="10">
    <location>
        <begin position="153"/>
        <end position="177"/>
    </location>
</feature>
<dbReference type="PROSITE" id="PS50262">
    <property type="entry name" value="G_PROTEIN_RECEP_F1_2"/>
    <property type="match status" value="1"/>
</dbReference>
<evidence type="ECO:0000313" key="12">
    <source>
        <dbReference type="EMBL" id="KAK2565189.1"/>
    </source>
</evidence>
<keyword evidence="5 9" id="KW-0297">G-protein coupled receptor</keyword>
<feature type="transmembrane region" description="Helical" evidence="10">
    <location>
        <begin position="213"/>
        <end position="233"/>
    </location>
</feature>
<feature type="transmembrane region" description="Helical" evidence="10">
    <location>
        <begin position="118"/>
        <end position="138"/>
    </location>
</feature>
<evidence type="ECO:0000256" key="3">
    <source>
        <dbReference type="ARBA" id="ARBA00022692"/>
    </source>
</evidence>
<reference evidence="12" key="2">
    <citation type="journal article" date="2023" name="Science">
        <title>Genomic signatures of disease resistance in endangered staghorn corals.</title>
        <authorList>
            <person name="Vollmer S.V."/>
            <person name="Selwyn J.D."/>
            <person name="Despard B.A."/>
            <person name="Roesel C.L."/>
        </authorList>
    </citation>
    <scope>NUCLEOTIDE SEQUENCE</scope>
    <source>
        <strain evidence="12">K2</strain>
    </source>
</reference>
<evidence type="ECO:0000256" key="8">
    <source>
        <dbReference type="ARBA" id="ARBA00023224"/>
    </source>
</evidence>
<evidence type="ECO:0000259" key="11">
    <source>
        <dbReference type="PROSITE" id="PS50262"/>
    </source>
</evidence>
<evidence type="ECO:0000256" key="1">
    <source>
        <dbReference type="ARBA" id="ARBA00004651"/>
    </source>
</evidence>
<comment type="caution">
    <text evidence="12">The sequence shown here is derived from an EMBL/GenBank/DDBJ whole genome shotgun (WGS) entry which is preliminary data.</text>
</comment>
<evidence type="ECO:0000256" key="5">
    <source>
        <dbReference type="ARBA" id="ARBA00023040"/>
    </source>
</evidence>